<dbReference type="PIRSF" id="PIRSF010372">
    <property type="entry name" value="PaiB"/>
    <property type="match status" value="1"/>
</dbReference>
<dbReference type="SUPFAM" id="SSF50475">
    <property type="entry name" value="FMN-binding split barrel"/>
    <property type="match status" value="1"/>
</dbReference>
<organism evidence="1 2">
    <name type="scientific">Metabacillus herbersteinensis</name>
    <dbReference type="NCBI Taxonomy" id="283816"/>
    <lineage>
        <taxon>Bacteria</taxon>
        <taxon>Bacillati</taxon>
        <taxon>Bacillota</taxon>
        <taxon>Bacilli</taxon>
        <taxon>Bacillales</taxon>
        <taxon>Bacillaceae</taxon>
        <taxon>Metabacillus</taxon>
    </lineage>
</organism>
<protein>
    <submittedName>
        <fullName evidence="1">FMN-binding negative transcriptional regulator</fullName>
    </submittedName>
</protein>
<dbReference type="PANTHER" id="PTHR35802">
    <property type="entry name" value="PROTEASE SYNTHASE AND SPORULATION PROTEIN PAI 2"/>
    <property type="match status" value="1"/>
</dbReference>
<proteinExistence type="predicted"/>
<evidence type="ECO:0000313" key="2">
    <source>
        <dbReference type="Proteomes" id="UP001589854"/>
    </source>
</evidence>
<dbReference type="Gene3D" id="2.30.110.10">
    <property type="entry name" value="Electron Transport, Fmn-binding Protein, Chain A"/>
    <property type="match status" value="1"/>
</dbReference>
<dbReference type="InterPro" id="IPR012349">
    <property type="entry name" value="Split_barrel_FMN-bd"/>
</dbReference>
<comment type="caution">
    <text evidence="1">The sequence shown here is derived from an EMBL/GenBank/DDBJ whole genome shotgun (WGS) entry which is preliminary data.</text>
</comment>
<dbReference type="RefSeq" id="WP_378939816.1">
    <property type="nucleotide sequence ID" value="NZ_JBHLVO010000066.1"/>
</dbReference>
<evidence type="ECO:0000313" key="1">
    <source>
        <dbReference type="EMBL" id="MFC0275021.1"/>
    </source>
</evidence>
<dbReference type="Pfam" id="PF04299">
    <property type="entry name" value="FMN_bind_2"/>
    <property type="match status" value="1"/>
</dbReference>
<keyword evidence="2" id="KW-1185">Reference proteome</keyword>
<dbReference type="EMBL" id="JBHLVO010000066">
    <property type="protein sequence ID" value="MFC0275021.1"/>
    <property type="molecule type" value="Genomic_DNA"/>
</dbReference>
<accession>A0ABV6GMW2</accession>
<dbReference type="Proteomes" id="UP001589854">
    <property type="component" value="Unassembled WGS sequence"/>
</dbReference>
<name>A0ABV6GMW2_9BACI</name>
<dbReference type="InterPro" id="IPR007396">
    <property type="entry name" value="TR_PAI2-type"/>
</dbReference>
<gene>
    <name evidence="1" type="ORF">ACFFIX_27380</name>
</gene>
<reference evidence="1 2" key="1">
    <citation type="submission" date="2024-09" db="EMBL/GenBank/DDBJ databases">
        <authorList>
            <person name="Sun Q."/>
            <person name="Mori K."/>
        </authorList>
    </citation>
    <scope>NUCLEOTIDE SEQUENCE [LARGE SCALE GENOMIC DNA]</scope>
    <source>
        <strain evidence="1 2">CCM 7228</strain>
    </source>
</reference>
<dbReference type="PANTHER" id="PTHR35802:SF1">
    <property type="entry name" value="PROTEASE SYNTHASE AND SPORULATION PROTEIN PAI 2"/>
    <property type="match status" value="1"/>
</dbReference>
<sequence>MYIPSHFKIEDDEIIYDIIEEYGFATFFSQHEGEPFATHIPLMIDEDKEYLYGHFARANPQWNDIHNQNVLAIFHGPHCYISSSWYESNQAVPTWNYLSVHVYGKVEIVEDDELKESLSDLVKKYEVPDSSYQLDEVDARYLEGMTKGVVGFKIKINKIEGKAKLSQNHSIERRKLVIQELEKFESEDERKIASYMKDYLRKDLLKKK</sequence>